<dbReference type="Proteomes" id="UP000054549">
    <property type="component" value="Unassembled WGS sequence"/>
</dbReference>
<accession>A0A0C2WVA7</accession>
<sequence length="72" mass="8325">MSLIAVPAKNLAPGVVETSLLYLMVPTVSQHTEHNAILWPRRKKVYRLPRKNVSGWNFCVWCRLWFVATSSR</sequence>
<dbReference type="HOGENOM" id="CLU_2721715_0_0_1"/>
<organism evidence="1 2">
    <name type="scientific">Amanita muscaria (strain Koide BX008)</name>
    <dbReference type="NCBI Taxonomy" id="946122"/>
    <lineage>
        <taxon>Eukaryota</taxon>
        <taxon>Fungi</taxon>
        <taxon>Dikarya</taxon>
        <taxon>Basidiomycota</taxon>
        <taxon>Agaricomycotina</taxon>
        <taxon>Agaricomycetes</taxon>
        <taxon>Agaricomycetidae</taxon>
        <taxon>Agaricales</taxon>
        <taxon>Pluteineae</taxon>
        <taxon>Amanitaceae</taxon>
        <taxon>Amanita</taxon>
    </lineage>
</organism>
<evidence type="ECO:0000313" key="1">
    <source>
        <dbReference type="EMBL" id="KIL60273.1"/>
    </source>
</evidence>
<gene>
    <name evidence="1" type="ORF">M378DRAFT_168287</name>
</gene>
<dbReference type="InParanoid" id="A0A0C2WVA7"/>
<evidence type="ECO:0000313" key="2">
    <source>
        <dbReference type="Proteomes" id="UP000054549"/>
    </source>
</evidence>
<keyword evidence="2" id="KW-1185">Reference proteome</keyword>
<protein>
    <submittedName>
        <fullName evidence="1">Uncharacterized protein</fullName>
    </submittedName>
</protein>
<dbReference type="EMBL" id="KN818301">
    <property type="protein sequence ID" value="KIL60273.1"/>
    <property type="molecule type" value="Genomic_DNA"/>
</dbReference>
<dbReference type="AlphaFoldDB" id="A0A0C2WVA7"/>
<name>A0A0C2WVA7_AMAMK</name>
<proteinExistence type="predicted"/>
<reference evidence="1 2" key="1">
    <citation type="submission" date="2014-04" db="EMBL/GenBank/DDBJ databases">
        <title>Evolutionary Origins and Diversification of the Mycorrhizal Mutualists.</title>
        <authorList>
            <consortium name="DOE Joint Genome Institute"/>
            <consortium name="Mycorrhizal Genomics Consortium"/>
            <person name="Kohler A."/>
            <person name="Kuo A."/>
            <person name="Nagy L.G."/>
            <person name="Floudas D."/>
            <person name="Copeland A."/>
            <person name="Barry K.W."/>
            <person name="Cichocki N."/>
            <person name="Veneault-Fourrey C."/>
            <person name="LaButti K."/>
            <person name="Lindquist E.A."/>
            <person name="Lipzen A."/>
            <person name="Lundell T."/>
            <person name="Morin E."/>
            <person name="Murat C."/>
            <person name="Riley R."/>
            <person name="Ohm R."/>
            <person name="Sun H."/>
            <person name="Tunlid A."/>
            <person name="Henrissat B."/>
            <person name="Grigoriev I.V."/>
            <person name="Hibbett D.S."/>
            <person name="Martin F."/>
        </authorList>
    </citation>
    <scope>NUCLEOTIDE SEQUENCE [LARGE SCALE GENOMIC DNA]</scope>
    <source>
        <strain evidence="1 2">Koide BX008</strain>
    </source>
</reference>